<organism evidence="1 2">
    <name type="scientific">Brachionus plicatilis</name>
    <name type="common">Marine rotifer</name>
    <name type="synonym">Brachionus muelleri</name>
    <dbReference type="NCBI Taxonomy" id="10195"/>
    <lineage>
        <taxon>Eukaryota</taxon>
        <taxon>Metazoa</taxon>
        <taxon>Spiralia</taxon>
        <taxon>Gnathifera</taxon>
        <taxon>Rotifera</taxon>
        <taxon>Eurotatoria</taxon>
        <taxon>Monogononta</taxon>
        <taxon>Pseudotrocha</taxon>
        <taxon>Ploima</taxon>
        <taxon>Brachionidae</taxon>
        <taxon>Brachionus</taxon>
    </lineage>
</organism>
<evidence type="ECO:0000313" key="2">
    <source>
        <dbReference type="Proteomes" id="UP000276133"/>
    </source>
</evidence>
<gene>
    <name evidence="1" type="ORF">BpHYR1_027279</name>
</gene>
<keyword evidence="2" id="KW-1185">Reference proteome</keyword>
<evidence type="ECO:0000313" key="1">
    <source>
        <dbReference type="EMBL" id="RNA20740.1"/>
    </source>
</evidence>
<name>A0A3M7RB26_BRAPC</name>
<dbReference type="EMBL" id="REGN01003794">
    <property type="protein sequence ID" value="RNA20740.1"/>
    <property type="molecule type" value="Genomic_DNA"/>
</dbReference>
<accession>A0A3M7RB26</accession>
<proteinExistence type="predicted"/>
<dbReference type="AlphaFoldDB" id="A0A3M7RB26"/>
<protein>
    <submittedName>
        <fullName evidence="1">Uncharacterized protein</fullName>
    </submittedName>
</protein>
<comment type="caution">
    <text evidence="1">The sequence shown here is derived from an EMBL/GenBank/DDBJ whole genome shotgun (WGS) entry which is preliminary data.</text>
</comment>
<dbReference type="Proteomes" id="UP000276133">
    <property type="component" value="Unassembled WGS sequence"/>
</dbReference>
<sequence length="140" mass="15873">MLGIIAGNQSESGASVRIACSAANAVNIVLGLISLISTAGLEFKKKLDTCTNKSDTCECSIFIWSLTFDFRTRVHLISWEHESEQGLLNLFFVDLLDNSTEVDINDRYNSLFDWLFFEEFGGTKFGKKNFFFEQPFNDFI</sequence>
<reference evidence="1 2" key="1">
    <citation type="journal article" date="2018" name="Sci. Rep.">
        <title>Genomic signatures of local adaptation to the degree of environmental predictability in rotifers.</title>
        <authorList>
            <person name="Franch-Gras L."/>
            <person name="Hahn C."/>
            <person name="Garcia-Roger E.M."/>
            <person name="Carmona M.J."/>
            <person name="Serra M."/>
            <person name="Gomez A."/>
        </authorList>
    </citation>
    <scope>NUCLEOTIDE SEQUENCE [LARGE SCALE GENOMIC DNA]</scope>
    <source>
        <strain evidence="1">HYR1</strain>
    </source>
</reference>